<comment type="subcellular location">
    <subcellularLocation>
        <location evidence="1">Cell membrane</location>
        <topology evidence="1">Multi-pass membrane protein</topology>
    </subcellularLocation>
</comment>
<evidence type="ECO:0000256" key="5">
    <source>
        <dbReference type="ARBA" id="ARBA00023136"/>
    </source>
</evidence>
<dbReference type="InterPro" id="IPR000917">
    <property type="entry name" value="Sulfatase_N"/>
</dbReference>
<protein>
    <submittedName>
        <fullName evidence="12">Sulfatase</fullName>
    </submittedName>
</protein>
<reference evidence="12 13" key="2">
    <citation type="journal article" date="2011" name="Stand. Genomic Sci.">
        <title>Complete genome sequence of Leadbetterella byssophila type strain (4M15).</title>
        <authorList>
            <person name="Abt B."/>
            <person name="Teshima H."/>
            <person name="Lucas S."/>
            <person name="Lapidus A."/>
            <person name="Del Rio T.G."/>
            <person name="Nolan M."/>
            <person name="Tice H."/>
            <person name="Cheng J.F."/>
            <person name="Pitluck S."/>
            <person name="Liolios K."/>
            <person name="Pagani I."/>
            <person name="Ivanova N."/>
            <person name="Mavromatis K."/>
            <person name="Pati A."/>
            <person name="Tapia R."/>
            <person name="Han C."/>
            <person name="Goodwin L."/>
            <person name="Chen A."/>
            <person name="Palaniappan K."/>
            <person name="Land M."/>
            <person name="Hauser L."/>
            <person name="Chang Y.J."/>
            <person name="Jeffries C.D."/>
            <person name="Rohde M."/>
            <person name="Goker M."/>
            <person name="Tindall B.J."/>
            <person name="Detter J.C."/>
            <person name="Woyke T."/>
            <person name="Bristow J."/>
            <person name="Eisen J.A."/>
            <person name="Markowitz V."/>
            <person name="Hugenholtz P."/>
            <person name="Klenk H.P."/>
            <person name="Kyrpides N.C."/>
        </authorList>
    </citation>
    <scope>NUCLEOTIDE SEQUENCE [LARGE SCALE GENOMIC DNA]</scope>
    <source>
        <strain evidence="13">DSM 17132 / JCM 16389 / KACC 11308 / NBRC 106382 / 4M15</strain>
    </source>
</reference>
<feature type="binding site" evidence="7">
    <location>
        <position position="429"/>
    </location>
    <ligand>
        <name>substrate</name>
    </ligand>
</feature>
<evidence type="ECO:0000256" key="4">
    <source>
        <dbReference type="ARBA" id="ARBA00022989"/>
    </source>
</evidence>
<dbReference type="EMBL" id="CP002305">
    <property type="protein sequence ID" value="ADQ18505.1"/>
    <property type="molecule type" value="Genomic_DNA"/>
</dbReference>
<sequence>MAKQYSPWKAVILRILGVLFLFSVSRLFFYFLNTDIFGKLDFEEWFWVIAGGVRFDIVATLYINLLFILLTLLPTGRFSWSQKIADVLFIVPNAIGLLLNCIDTAYYTFNLKRITWTSLGELQGFNNASDLLLSFLVRYWYVWAAWLILCFGLVLLKRNIRVKSTTYNAHTYVDVFILMFFICMFGFRGNLRYSTRPLGLNDAGKYVKSPQNVALVYSTPFSIFRTMREKKLDRYSYFEQEEEMKKLYDPEQKSKGEGEFKPLNVVILVLESFSEEASSISNTDPGTNKFMPFVDSLRRKSFYTEYSFANGKKSIEALPAIWGSIPSYTQPYVLSKYSSNKIYGLPHILKEKGYHTSFFHGAPNGSMGFQSFTNLMGIEHYYGKDEFGDNSQFDGIWGIWDQPFLAYYGKMLKTFPQPFFSTIFTVSSHDPFKVPKEAEDKYPAGPHPIFKAFSYSDDGVRKFFASIKNEPWFNNTLFVITADHTSPKCDLPEFKNSVGVFRIPIFFYLPGSDLSRKSDRIFQQTDIMPTVLQILNYQEPYITFGKNLLADDSPDFAVNKYENYQYISGDYILKLDAENKAVELYKFKTDKLLKNNLIQTERNKAEELERNFKAYIQQFQNRMIDDRFTYERP</sequence>
<feature type="binding site" evidence="8">
    <location>
        <position position="271"/>
    </location>
    <ligand>
        <name>Mn(2+)</name>
        <dbReference type="ChEBI" id="CHEBI:29035"/>
    </ligand>
</feature>
<evidence type="ECO:0000259" key="11">
    <source>
        <dbReference type="Pfam" id="PF00884"/>
    </source>
</evidence>
<dbReference type="OrthoDB" id="9777768at2"/>
<evidence type="ECO:0000256" key="10">
    <source>
        <dbReference type="SAM" id="Phobius"/>
    </source>
</evidence>
<keyword evidence="13" id="KW-1185">Reference proteome</keyword>
<name>E4RRX3_LEAB4</name>
<keyword evidence="3 10" id="KW-0812">Transmembrane</keyword>
<dbReference type="PANTHER" id="PTHR47371">
    <property type="entry name" value="LIPOTEICHOIC ACID SYNTHASE"/>
    <property type="match status" value="1"/>
</dbReference>
<dbReference type="GO" id="GO:0046872">
    <property type="term" value="F:metal ion binding"/>
    <property type="evidence" value="ECO:0007669"/>
    <property type="project" value="UniProtKB-KW"/>
</dbReference>
<keyword evidence="9" id="KW-0175">Coiled coil</keyword>
<evidence type="ECO:0000313" key="13">
    <source>
        <dbReference type="Proteomes" id="UP000007435"/>
    </source>
</evidence>
<feature type="binding site" evidence="8">
    <location>
        <position position="483"/>
    </location>
    <ligand>
        <name>Mn(2+)</name>
        <dbReference type="ChEBI" id="CHEBI:29035"/>
    </ligand>
</feature>
<proteinExistence type="predicted"/>
<feature type="domain" description="Sulfatase N-terminal" evidence="11">
    <location>
        <begin position="264"/>
        <end position="536"/>
    </location>
</feature>
<keyword evidence="5 10" id="KW-0472">Membrane</keyword>
<gene>
    <name evidence="12" type="ordered locus">Lbys_2843</name>
</gene>
<dbReference type="eggNOG" id="COG1368">
    <property type="taxonomic scope" value="Bacteria"/>
</dbReference>
<reference key="1">
    <citation type="submission" date="2010-11" db="EMBL/GenBank/DDBJ databases">
        <title>The complete genome of Leadbetterella byssophila DSM 17132.</title>
        <authorList>
            <consortium name="US DOE Joint Genome Institute (JGI-PGF)"/>
            <person name="Lucas S."/>
            <person name="Copeland A."/>
            <person name="Lapidus A."/>
            <person name="Glavina del Rio T."/>
            <person name="Dalin E."/>
            <person name="Tice H."/>
            <person name="Bruce D."/>
            <person name="Goodwin L."/>
            <person name="Pitluck S."/>
            <person name="Kyrpides N."/>
            <person name="Mavromatis K."/>
            <person name="Ivanova N."/>
            <person name="Teshima H."/>
            <person name="Brettin T."/>
            <person name="Detter J.C."/>
            <person name="Han C."/>
            <person name="Tapia R."/>
            <person name="Land M."/>
            <person name="Hauser L."/>
            <person name="Markowitz V."/>
            <person name="Cheng J.-F."/>
            <person name="Hugenholtz P."/>
            <person name="Woyke T."/>
            <person name="Wu D."/>
            <person name="Tindall B."/>
            <person name="Pomrenke H.G."/>
            <person name="Brambilla E."/>
            <person name="Klenk H.-P."/>
            <person name="Eisen J.A."/>
        </authorList>
    </citation>
    <scope>NUCLEOTIDE SEQUENCE [LARGE SCALE GENOMIC DNA]</scope>
    <source>
        <strain>DSM 17132</strain>
    </source>
</reference>
<dbReference type="InterPro" id="IPR050448">
    <property type="entry name" value="OpgB/LTA_synthase_biosynth"/>
</dbReference>
<dbReference type="InterPro" id="IPR017850">
    <property type="entry name" value="Alkaline_phosphatase_core_sf"/>
</dbReference>
<dbReference type="KEGG" id="lby:Lbys_2843"/>
<feature type="coiled-coil region" evidence="9">
    <location>
        <begin position="591"/>
        <end position="618"/>
    </location>
</feature>
<feature type="active site" evidence="6">
    <location>
        <position position="314"/>
    </location>
</feature>
<dbReference type="SUPFAM" id="SSF53649">
    <property type="entry name" value="Alkaline phosphatase-like"/>
    <property type="match status" value="1"/>
</dbReference>
<dbReference type="AlphaFoldDB" id="E4RRX3"/>
<evidence type="ECO:0000256" key="6">
    <source>
        <dbReference type="PIRSR" id="PIRSR005091-1"/>
    </source>
</evidence>
<dbReference type="Gene3D" id="3.40.720.10">
    <property type="entry name" value="Alkaline Phosphatase, subunit A"/>
    <property type="match status" value="1"/>
</dbReference>
<dbReference type="HOGENOM" id="CLU_014653_3_1_10"/>
<evidence type="ECO:0000256" key="2">
    <source>
        <dbReference type="ARBA" id="ARBA00022475"/>
    </source>
</evidence>
<feature type="transmembrane region" description="Helical" evidence="10">
    <location>
        <begin position="139"/>
        <end position="157"/>
    </location>
</feature>
<evidence type="ECO:0000256" key="8">
    <source>
        <dbReference type="PIRSR" id="PIRSR005091-3"/>
    </source>
</evidence>
<dbReference type="Pfam" id="PF00884">
    <property type="entry name" value="Sulfatase"/>
    <property type="match status" value="1"/>
</dbReference>
<dbReference type="RefSeq" id="WP_013409537.1">
    <property type="nucleotide sequence ID" value="NC_014655.1"/>
</dbReference>
<organism evidence="12 13">
    <name type="scientific">Leadbetterella byssophila (strain DSM 17132 / JCM 16389 / KACC 11308 / NBRC 106382 / 4M15)</name>
    <dbReference type="NCBI Taxonomy" id="649349"/>
    <lineage>
        <taxon>Bacteria</taxon>
        <taxon>Pseudomonadati</taxon>
        <taxon>Bacteroidota</taxon>
        <taxon>Cytophagia</taxon>
        <taxon>Cytophagales</taxon>
        <taxon>Leadbetterellaceae</taxon>
        <taxon>Leadbetterella</taxon>
    </lineage>
</organism>
<evidence type="ECO:0000256" key="9">
    <source>
        <dbReference type="SAM" id="Coils"/>
    </source>
</evidence>
<evidence type="ECO:0000256" key="3">
    <source>
        <dbReference type="ARBA" id="ARBA00022692"/>
    </source>
</evidence>
<dbReference type="Proteomes" id="UP000007435">
    <property type="component" value="Chromosome"/>
</dbReference>
<evidence type="ECO:0000256" key="1">
    <source>
        <dbReference type="ARBA" id="ARBA00004651"/>
    </source>
</evidence>
<keyword evidence="2" id="KW-1003">Cell membrane</keyword>
<dbReference type="CDD" id="cd16015">
    <property type="entry name" value="LTA_synthase"/>
    <property type="match status" value="1"/>
</dbReference>
<feature type="binding site" evidence="8">
    <location>
        <position position="484"/>
    </location>
    <ligand>
        <name>Mn(2+)</name>
        <dbReference type="ChEBI" id="CHEBI:29035"/>
    </ligand>
</feature>
<keyword evidence="7" id="KW-0464">Manganese</keyword>
<feature type="transmembrane region" description="Helical" evidence="10">
    <location>
        <begin position="12"/>
        <end position="33"/>
    </location>
</feature>
<keyword evidence="4 10" id="KW-1133">Transmembrane helix</keyword>
<feature type="transmembrane region" description="Helical" evidence="10">
    <location>
        <begin position="85"/>
        <end position="109"/>
    </location>
</feature>
<evidence type="ECO:0000313" key="12">
    <source>
        <dbReference type="EMBL" id="ADQ18505.1"/>
    </source>
</evidence>
<dbReference type="PANTHER" id="PTHR47371:SF3">
    <property type="entry name" value="PHOSPHOGLYCEROL TRANSFERASE I"/>
    <property type="match status" value="1"/>
</dbReference>
<dbReference type="GO" id="GO:0005886">
    <property type="term" value="C:plasma membrane"/>
    <property type="evidence" value="ECO:0007669"/>
    <property type="project" value="UniProtKB-SubCell"/>
</dbReference>
<dbReference type="PIRSF" id="PIRSF005091">
    <property type="entry name" value="Mmb_sulf_HI1246"/>
    <property type="match status" value="1"/>
</dbReference>
<feature type="transmembrane region" description="Helical" evidence="10">
    <location>
        <begin position="45"/>
        <end position="73"/>
    </location>
</feature>
<accession>E4RRX3</accession>
<dbReference type="STRING" id="649349.Lbys_2843"/>
<dbReference type="InterPro" id="IPR012160">
    <property type="entry name" value="LtaS-like"/>
</dbReference>
<feature type="transmembrane region" description="Helical" evidence="10">
    <location>
        <begin position="169"/>
        <end position="187"/>
    </location>
</feature>
<evidence type="ECO:0000256" key="7">
    <source>
        <dbReference type="PIRSR" id="PIRSR005091-2"/>
    </source>
</evidence>
<keyword evidence="7" id="KW-0479">Metal-binding</keyword>
<dbReference type="Gene3D" id="3.30.1120.80">
    <property type="match status" value="1"/>
</dbReference>